<evidence type="ECO:0000313" key="2">
    <source>
        <dbReference type="Proteomes" id="UP001266305"/>
    </source>
</evidence>
<organism evidence="1 2">
    <name type="scientific">Saguinus oedipus</name>
    <name type="common">Cotton-top tamarin</name>
    <name type="synonym">Oedipomidas oedipus</name>
    <dbReference type="NCBI Taxonomy" id="9490"/>
    <lineage>
        <taxon>Eukaryota</taxon>
        <taxon>Metazoa</taxon>
        <taxon>Chordata</taxon>
        <taxon>Craniata</taxon>
        <taxon>Vertebrata</taxon>
        <taxon>Euteleostomi</taxon>
        <taxon>Mammalia</taxon>
        <taxon>Eutheria</taxon>
        <taxon>Euarchontoglires</taxon>
        <taxon>Primates</taxon>
        <taxon>Haplorrhini</taxon>
        <taxon>Platyrrhini</taxon>
        <taxon>Cebidae</taxon>
        <taxon>Callitrichinae</taxon>
        <taxon>Saguinus</taxon>
    </lineage>
</organism>
<dbReference type="Proteomes" id="UP001266305">
    <property type="component" value="Unassembled WGS sequence"/>
</dbReference>
<name>A0ABQ9VUL5_SAGOE</name>
<comment type="caution">
    <text evidence="1">The sequence shown here is derived from an EMBL/GenBank/DDBJ whole genome shotgun (WGS) entry which is preliminary data.</text>
</comment>
<accession>A0ABQ9VUL5</accession>
<dbReference type="EMBL" id="JASSZA010000005">
    <property type="protein sequence ID" value="KAK2112238.1"/>
    <property type="molecule type" value="Genomic_DNA"/>
</dbReference>
<protein>
    <submittedName>
        <fullName evidence="1">Uncharacterized protein</fullName>
    </submittedName>
</protein>
<keyword evidence="2" id="KW-1185">Reference proteome</keyword>
<gene>
    <name evidence="1" type="ORF">P7K49_011985</name>
</gene>
<evidence type="ECO:0000313" key="1">
    <source>
        <dbReference type="EMBL" id="KAK2112238.1"/>
    </source>
</evidence>
<proteinExistence type="predicted"/>
<sequence>MDFAGPEEVSVAEIRSWAKTQANSPLRGHPQSLLWREAGFCWANHRGSESQLRNSEEEVAEANSIQQAAPSPISNPRSLAVPAPTTFFWEEPAFPRDPHLRGIPGAGCPAGGIAGRLREAAALEASSVTGTVPKGTRVSIVLAVPFE</sequence>
<reference evidence="1 2" key="1">
    <citation type="submission" date="2023-05" db="EMBL/GenBank/DDBJ databases">
        <title>B98-5 Cell Line De Novo Hybrid Assembly: An Optical Mapping Approach.</title>
        <authorList>
            <person name="Kananen K."/>
            <person name="Auerbach J.A."/>
            <person name="Kautto E."/>
            <person name="Blachly J.S."/>
        </authorList>
    </citation>
    <scope>NUCLEOTIDE SEQUENCE [LARGE SCALE GENOMIC DNA]</scope>
    <source>
        <strain evidence="1">B95-8</strain>
        <tissue evidence="1">Cell line</tissue>
    </source>
</reference>